<feature type="transmembrane region" description="Helical" evidence="2">
    <location>
        <begin position="6"/>
        <end position="26"/>
    </location>
</feature>
<accession>A0A9P4Q095</accession>
<keyword evidence="2" id="KW-0472">Membrane</keyword>
<dbReference type="AlphaFoldDB" id="A0A9P4Q095"/>
<dbReference type="OrthoDB" id="5428081at2759"/>
<dbReference type="EMBL" id="MU003854">
    <property type="protein sequence ID" value="KAF2717023.1"/>
    <property type="molecule type" value="Genomic_DNA"/>
</dbReference>
<keyword evidence="2" id="KW-1133">Transmembrane helix</keyword>
<feature type="non-terminal residue" evidence="3">
    <location>
        <position position="1"/>
    </location>
</feature>
<sequence length="78" mass="8945">ASSPVRRWVLTISVATITATAAWYGAGLKYRQEFSQEHRKLVEASSLEKVQQLEKMRTKLVRQRSELQSKVDRLLAKS</sequence>
<keyword evidence="1" id="KW-0175">Coiled coil</keyword>
<organism evidence="3 4">
    <name type="scientific">Polychaeton citri CBS 116435</name>
    <dbReference type="NCBI Taxonomy" id="1314669"/>
    <lineage>
        <taxon>Eukaryota</taxon>
        <taxon>Fungi</taxon>
        <taxon>Dikarya</taxon>
        <taxon>Ascomycota</taxon>
        <taxon>Pezizomycotina</taxon>
        <taxon>Dothideomycetes</taxon>
        <taxon>Dothideomycetidae</taxon>
        <taxon>Capnodiales</taxon>
        <taxon>Capnodiaceae</taxon>
        <taxon>Polychaeton</taxon>
    </lineage>
</organism>
<evidence type="ECO:0000256" key="2">
    <source>
        <dbReference type="SAM" id="Phobius"/>
    </source>
</evidence>
<keyword evidence="4" id="KW-1185">Reference proteome</keyword>
<evidence type="ECO:0000256" key="1">
    <source>
        <dbReference type="SAM" id="Coils"/>
    </source>
</evidence>
<keyword evidence="2" id="KW-0812">Transmembrane</keyword>
<evidence type="ECO:0000313" key="4">
    <source>
        <dbReference type="Proteomes" id="UP000799441"/>
    </source>
</evidence>
<name>A0A9P4Q095_9PEZI</name>
<feature type="non-terminal residue" evidence="3">
    <location>
        <position position="78"/>
    </location>
</feature>
<gene>
    <name evidence="3" type="ORF">K431DRAFT_211795</name>
</gene>
<feature type="coiled-coil region" evidence="1">
    <location>
        <begin position="50"/>
        <end position="77"/>
    </location>
</feature>
<comment type="caution">
    <text evidence="3">The sequence shown here is derived from an EMBL/GenBank/DDBJ whole genome shotgun (WGS) entry which is preliminary data.</text>
</comment>
<reference evidence="3" key="1">
    <citation type="journal article" date="2020" name="Stud. Mycol.">
        <title>101 Dothideomycetes genomes: a test case for predicting lifestyles and emergence of pathogens.</title>
        <authorList>
            <person name="Haridas S."/>
            <person name="Albert R."/>
            <person name="Binder M."/>
            <person name="Bloem J."/>
            <person name="Labutti K."/>
            <person name="Salamov A."/>
            <person name="Andreopoulos B."/>
            <person name="Baker S."/>
            <person name="Barry K."/>
            <person name="Bills G."/>
            <person name="Bluhm B."/>
            <person name="Cannon C."/>
            <person name="Castanera R."/>
            <person name="Culley D."/>
            <person name="Daum C."/>
            <person name="Ezra D."/>
            <person name="Gonzalez J."/>
            <person name="Henrissat B."/>
            <person name="Kuo A."/>
            <person name="Liang C."/>
            <person name="Lipzen A."/>
            <person name="Lutzoni F."/>
            <person name="Magnuson J."/>
            <person name="Mondo S."/>
            <person name="Nolan M."/>
            <person name="Ohm R."/>
            <person name="Pangilinan J."/>
            <person name="Park H.-J."/>
            <person name="Ramirez L."/>
            <person name="Alfaro M."/>
            <person name="Sun H."/>
            <person name="Tritt A."/>
            <person name="Yoshinaga Y."/>
            <person name="Zwiers L.-H."/>
            <person name="Turgeon B."/>
            <person name="Goodwin S."/>
            <person name="Spatafora J."/>
            <person name="Crous P."/>
            <person name="Grigoriev I."/>
        </authorList>
    </citation>
    <scope>NUCLEOTIDE SEQUENCE</scope>
    <source>
        <strain evidence="3">CBS 116435</strain>
    </source>
</reference>
<proteinExistence type="predicted"/>
<evidence type="ECO:0000313" key="3">
    <source>
        <dbReference type="EMBL" id="KAF2717023.1"/>
    </source>
</evidence>
<protein>
    <submittedName>
        <fullName evidence="3">Uncharacterized protein</fullName>
    </submittedName>
</protein>
<dbReference type="Proteomes" id="UP000799441">
    <property type="component" value="Unassembled WGS sequence"/>
</dbReference>